<comment type="subcellular location">
    <subcellularLocation>
        <location evidence="1">Cell inner membrane</location>
        <topology evidence="1">Peripheral membrane protein</topology>
    </subcellularLocation>
</comment>
<dbReference type="InterPro" id="IPR003593">
    <property type="entry name" value="AAA+_ATPase"/>
</dbReference>
<sequence length="359" mass="39148">MTAKALHRSHIPLRETDMRSDRVQSLNDPQSPQRSSSEQATGLRVNDLTVTFGRGRKAFNVIESLSFEVTAGETLGLVGESGSGKSMTAAALMGLLPWGGRSSGSVQLGDTEITRLSNAALRAARGREIGMIFQNPLSSLNPSLTVAQQIAEPYRLYCGATAPAARSHARQLLQEVGVPDAERRLDDYPHQFSGGMRQRVMIAMALACSPRLLIADEPTTALDVINQAQILRLIQRLQKEHGMAVIFITHDLSLVAEYAQKVMVLYAGKTVEQGPAEDFFCSPRHPYSQALLHAIPRLVNMEERLSDIDGLPPRPQEFPVGCRFAPRCPAMTPECLTAYPAQQGGAHHFYCIHPVGAVS</sequence>
<dbReference type="NCBIfam" id="TIGR01727">
    <property type="entry name" value="oligo_HPY"/>
    <property type="match status" value="1"/>
</dbReference>
<dbReference type="EMBL" id="CCCS020000001">
    <property type="protein sequence ID" value="CDQ12422.1"/>
    <property type="molecule type" value="Genomic_DNA"/>
</dbReference>
<dbReference type="GO" id="GO:0015833">
    <property type="term" value="P:peptide transport"/>
    <property type="evidence" value="ECO:0007669"/>
    <property type="project" value="InterPro"/>
</dbReference>
<evidence type="ECO:0000256" key="3">
    <source>
        <dbReference type="ARBA" id="ARBA00022448"/>
    </source>
</evidence>
<keyword evidence="6 10" id="KW-0067">ATP-binding</keyword>
<reference evidence="10" key="1">
    <citation type="submission" date="2014-03" db="EMBL/GenBank/DDBJ databases">
        <authorList>
            <person name="Genoscope - CEA"/>
        </authorList>
    </citation>
    <scope>NUCLEOTIDE SEQUENCE [LARGE SCALE GENOMIC DNA]</scope>
    <source>
        <strain evidence="10">CF27</strain>
    </source>
</reference>
<proteinExistence type="inferred from homology"/>
<dbReference type="RefSeq" id="WP_035190436.1">
    <property type="nucleotide sequence ID" value="NZ_CCCS020000001.1"/>
</dbReference>
<keyword evidence="7" id="KW-0472">Membrane</keyword>
<evidence type="ECO:0000256" key="2">
    <source>
        <dbReference type="ARBA" id="ARBA00005417"/>
    </source>
</evidence>
<feature type="region of interest" description="Disordered" evidence="8">
    <location>
        <begin position="1"/>
        <end position="42"/>
    </location>
</feature>
<evidence type="ECO:0000256" key="5">
    <source>
        <dbReference type="ARBA" id="ARBA00022741"/>
    </source>
</evidence>
<organism evidence="10">
    <name type="scientific">Acidithiobacillus ferrivorans</name>
    <dbReference type="NCBI Taxonomy" id="160808"/>
    <lineage>
        <taxon>Bacteria</taxon>
        <taxon>Pseudomonadati</taxon>
        <taxon>Pseudomonadota</taxon>
        <taxon>Acidithiobacillia</taxon>
        <taxon>Acidithiobacillales</taxon>
        <taxon>Acidithiobacillaceae</taxon>
        <taxon>Acidithiobacillus</taxon>
    </lineage>
</organism>
<dbReference type="InterPro" id="IPR013563">
    <property type="entry name" value="Oligopep_ABC_C"/>
</dbReference>
<dbReference type="Gene3D" id="3.40.50.300">
    <property type="entry name" value="P-loop containing nucleotide triphosphate hydrolases"/>
    <property type="match status" value="1"/>
</dbReference>
<reference evidence="11 12" key="3">
    <citation type="submission" date="2017-03" db="EMBL/GenBank/DDBJ databases">
        <authorList>
            <person name="Regsiter A."/>
            <person name="William W."/>
        </authorList>
    </citation>
    <scope>NUCLEOTIDE SEQUENCE [LARGE SCALE GENOMIC DNA]</scope>
    <source>
        <strain evidence="11">PRJEB5721</strain>
    </source>
</reference>
<feature type="compositionally biased region" description="Polar residues" evidence="8">
    <location>
        <begin position="23"/>
        <end position="40"/>
    </location>
</feature>
<dbReference type="PROSITE" id="PS50893">
    <property type="entry name" value="ABC_TRANSPORTER_2"/>
    <property type="match status" value="1"/>
</dbReference>
<evidence type="ECO:0000313" key="12">
    <source>
        <dbReference type="Proteomes" id="UP000193925"/>
    </source>
</evidence>
<evidence type="ECO:0000313" key="11">
    <source>
        <dbReference type="EMBL" id="SMH65034.1"/>
    </source>
</evidence>
<evidence type="ECO:0000256" key="4">
    <source>
        <dbReference type="ARBA" id="ARBA00022475"/>
    </source>
</evidence>
<evidence type="ECO:0000256" key="1">
    <source>
        <dbReference type="ARBA" id="ARBA00004417"/>
    </source>
</evidence>
<dbReference type="PANTHER" id="PTHR43297">
    <property type="entry name" value="OLIGOPEPTIDE TRANSPORT ATP-BINDING PROTEIN APPD"/>
    <property type="match status" value="1"/>
</dbReference>
<feature type="compositionally biased region" description="Basic residues" evidence="8">
    <location>
        <begin position="1"/>
        <end position="11"/>
    </location>
</feature>
<dbReference type="InterPro" id="IPR050388">
    <property type="entry name" value="ABC_Ni/Peptide_Import"/>
</dbReference>
<dbReference type="EMBL" id="LT841305">
    <property type="protein sequence ID" value="SMH65034.1"/>
    <property type="molecule type" value="Genomic_DNA"/>
</dbReference>
<feature type="domain" description="ABC transporter" evidence="9">
    <location>
        <begin position="43"/>
        <end position="292"/>
    </location>
</feature>
<dbReference type="Pfam" id="PF08352">
    <property type="entry name" value="oligo_HPY"/>
    <property type="match status" value="1"/>
</dbReference>
<dbReference type="GO" id="GO:0016887">
    <property type="term" value="F:ATP hydrolysis activity"/>
    <property type="evidence" value="ECO:0007669"/>
    <property type="project" value="InterPro"/>
</dbReference>
<dbReference type="SMART" id="SM00382">
    <property type="entry name" value="AAA"/>
    <property type="match status" value="1"/>
</dbReference>
<dbReference type="Proteomes" id="UP000193925">
    <property type="component" value="Chromosome AFERRI"/>
</dbReference>
<dbReference type="Pfam" id="PF00005">
    <property type="entry name" value="ABC_tran"/>
    <property type="match status" value="1"/>
</dbReference>
<keyword evidence="12" id="KW-1185">Reference proteome</keyword>
<keyword evidence="5" id="KW-0547">Nucleotide-binding</keyword>
<evidence type="ECO:0000259" key="9">
    <source>
        <dbReference type="PROSITE" id="PS50893"/>
    </source>
</evidence>
<reference evidence="10" key="2">
    <citation type="submission" date="2014-07" db="EMBL/GenBank/DDBJ databases">
        <title>Initial genome analysis of the psychrotolerant acidophile Acidithiobacillus ferrivorans CF27: insights into iron and sulfur oxidation pathways and into biofilm formation.</title>
        <authorList>
            <person name="Talla E."/>
            <person name="Hedrich S."/>
            <person name="Mangenot S."/>
            <person name="Ji B."/>
            <person name="Johnson D.B."/>
            <person name="Barbe V."/>
            <person name="Bonnefoy V."/>
        </authorList>
    </citation>
    <scope>NUCLEOTIDE SEQUENCE [LARGE SCALE GENOMIC DNA]</scope>
    <source>
        <strain evidence="10">CF27</strain>
    </source>
</reference>
<dbReference type="SUPFAM" id="SSF52540">
    <property type="entry name" value="P-loop containing nucleoside triphosphate hydrolases"/>
    <property type="match status" value="1"/>
</dbReference>
<dbReference type="FunFam" id="3.40.50.300:FF:000016">
    <property type="entry name" value="Oligopeptide ABC transporter ATP-binding component"/>
    <property type="match status" value="1"/>
</dbReference>
<evidence type="ECO:0000256" key="8">
    <source>
        <dbReference type="SAM" id="MobiDB-lite"/>
    </source>
</evidence>
<dbReference type="CDD" id="cd03257">
    <property type="entry name" value="ABC_NikE_OppD_transporters"/>
    <property type="match status" value="1"/>
</dbReference>
<evidence type="ECO:0000256" key="6">
    <source>
        <dbReference type="ARBA" id="ARBA00022840"/>
    </source>
</evidence>
<keyword evidence="4" id="KW-1003">Cell membrane</keyword>
<gene>
    <name evidence="10" type="primary">dppD</name>
    <name evidence="10" type="ORF">AFERRI_10245</name>
    <name evidence="11" type="ORF">AFERRI_11069</name>
</gene>
<feature type="compositionally biased region" description="Basic and acidic residues" evidence="8">
    <location>
        <begin position="12"/>
        <end position="22"/>
    </location>
</feature>
<comment type="similarity">
    <text evidence="2">Belongs to the ABC transporter superfamily.</text>
</comment>
<dbReference type="GO" id="GO:0055085">
    <property type="term" value="P:transmembrane transport"/>
    <property type="evidence" value="ECO:0007669"/>
    <property type="project" value="UniProtKB-ARBA"/>
</dbReference>
<accession>A0A060UUY3</accession>
<evidence type="ECO:0000313" key="10">
    <source>
        <dbReference type="EMBL" id="CDQ12422.1"/>
    </source>
</evidence>
<dbReference type="PANTHER" id="PTHR43297:SF2">
    <property type="entry name" value="DIPEPTIDE TRANSPORT ATP-BINDING PROTEIN DPPD"/>
    <property type="match status" value="1"/>
</dbReference>
<dbReference type="InterPro" id="IPR017871">
    <property type="entry name" value="ABC_transporter-like_CS"/>
</dbReference>
<protein>
    <submittedName>
        <fullName evidence="10">Dipeptide transporter ATP-binding component of ABC superfamily</fullName>
    </submittedName>
</protein>
<dbReference type="AlphaFoldDB" id="A0A060UUY3"/>
<dbReference type="GO" id="GO:0005524">
    <property type="term" value="F:ATP binding"/>
    <property type="evidence" value="ECO:0007669"/>
    <property type="project" value="UniProtKB-KW"/>
</dbReference>
<evidence type="ECO:0000256" key="7">
    <source>
        <dbReference type="ARBA" id="ARBA00023136"/>
    </source>
</evidence>
<dbReference type="InterPro" id="IPR003439">
    <property type="entry name" value="ABC_transporter-like_ATP-bd"/>
</dbReference>
<dbReference type="InterPro" id="IPR027417">
    <property type="entry name" value="P-loop_NTPase"/>
</dbReference>
<name>A0A060UUY3_9PROT</name>
<dbReference type="PROSITE" id="PS00211">
    <property type="entry name" value="ABC_TRANSPORTER_1"/>
    <property type="match status" value="1"/>
</dbReference>
<keyword evidence="3" id="KW-0813">Transport</keyword>
<dbReference type="GO" id="GO:0005886">
    <property type="term" value="C:plasma membrane"/>
    <property type="evidence" value="ECO:0007669"/>
    <property type="project" value="UniProtKB-SubCell"/>
</dbReference>